<evidence type="ECO:0000313" key="4">
    <source>
        <dbReference type="Proteomes" id="UP001404845"/>
    </source>
</evidence>
<feature type="compositionally biased region" description="Basic and acidic residues" evidence="1">
    <location>
        <begin position="124"/>
        <end position="134"/>
    </location>
</feature>
<dbReference type="InterPro" id="IPR015220">
    <property type="entry name" value="Glucodextranase_N"/>
</dbReference>
<proteinExistence type="predicted"/>
<feature type="region of interest" description="Disordered" evidence="1">
    <location>
        <begin position="30"/>
        <end position="50"/>
    </location>
</feature>
<organism evidence="3 4">
    <name type="scientific">Methylorubrum rhodesianum</name>
    <dbReference type="NCBI Taxonomy" id="29427"/>
    <lineage>
        <taxon>Bacteria</taxon>
        <taxon>Pseudomonadati</taxon>
        <taxon>Pseudomonadota</taxon>
        <taxon>Alphaproteobacteria</taxon>
        <taxon>Hyphomicrobiales</taxon>
        <taxon>Methylobacteriaceae</taxon>
        <taxon>Methylorubrum</taxon>
    </lineage>
</organism>
<dbReference type="SUPFAM" id="SSF74650">
    <property type="entry name" value="Galactose mutarotase-like"/>
    <property type="match status" value="1"/>
</dbReference>
<feature type="region of interest" description="Disordered" evidence="1">
    <location>
        <begin position="124"/>
        <end position="143"/>
    </location>
</feature>
<dbReference type="EMBL" id="JAQYXL010000001">
    <property type="protein sequence ID" value="MEN3228363.1"/>
    <property type="molecule type" value="Genomic_DNA"/>
</dbReference>
<comment type="caution">
    <text evidence="3">The sequence shown here is derived from an EMBL/GenBank/DDBJ whole genome shotgun (WGS) entry which is preliminary data.</text>
</comment>
<name>A0ABU9ZAH1_9HYPH</name>
<keyword evidence="4" id="KW-1185">Reference proteome</keyword>
<accession>A0ABU9ZAH1</accession>
<dbReference type="RefSeq" id="WP_012752694.1">
    <property type="nucleotide sequence ID" value="NZ_JACWCW010000093.1"/>
</dbReference>
<feature type="domain" description="Glucodextranase N-terminal" evidence="2">
    <location>
        <begin position="39"/>
        <end position="128"/>
    </location>
</feature>
<evidence type="ECO:0000256" key="1">
    <source>
        <dbReference type="SAM" id="MobiDB-lite"/>
    </source>
</evidence>
<dbReference type="Gene3D" id="2.70.98.10">
    <property type="match status" value="1"/>
</dbReference>
<protein>
    <recommendedName>
        <fullName evidence="2">Glucodextranase N-terminal domain-containing protein</fullName>
    </recommendedName>
</protein>
<reference evidence="3 4" key="1">
    <citation type="journal article" date="2023" name="PLoS ONE">
        <title>Complete genome assembly of Hawai'i environmental nontuberculous mycobacteria reveals unexpected co-isolation with methylobacteria.</title>
        <authorList>
            <person name="Hendrix J."/>
            <person name="Epperson L.E."/>
            <person name="Tong E.I."/>
            <person name="Chan Y.L."/>
            <person name="Hasan N.A."/>
            <person name="Dawrs S.N."/>
            <person name="Norton G.J."/>
            <person name="Virdi R."/>
            <person name="Crooks J.L."/>
            <person name="Chan E.D."/>
            <person name="Honda J.R."/>
            <person name="Strong M."/>
        </authorList>
    </citation>
    <scope>NUCLEOTIDE SEQUENCE [LARGE SCALE GENOMIC DNA]</scope>
    <source>
        <strain evidence="3 4">NJH_HI01</strain>
    </source>
</reference>
<gene>
    <name evidence="3" type="ORF">PUR21_12090</name>
</gene>
<dbReference type="InterPro" id="IPR014718">
    <property type="entry name" value="GH-type_carb-bd"/>
</dbReference>
<evidence type="ECO:0000259" key="2">
    <source>
        <dbReference type="Pfam" id="PF09137"/>
    </source>
</evidence>
<evidence type="ECO:0000313" key="3">
    <source>
        <dbReference type="EMBL" id="MEN3228363.1"/>
    </source>
</evidence>
<dbReference type="InterPro" id="IPR011013">
    <property type="entry name" value="Gal_mutarotase_sf_dom"/>
</dbReference>
<dbReference type="Proteomes" id="UP001404845">
    <property type="component" value="Unassembled WGS sequence"/>
</dbReference>
<dbReference type="Pfam" id="PF09137">
    <property type="entry name" value="Glucodextran_N"/>
    <property type="match status" value="1"/>
</dbReference>
<sequence length="143" mass="15582">MKVRSLIHSPTLPLDADAAVSSVRTRPRIRRALTPESEAPGAPGIPPTWTSSAKDAVGCSLGTARLWFTLGYGIVNEVYWPRVDLPQIRDLGFIVADGQGFWSEVKRGADYVFSTPVPGVPAYEHRSETGHRMEPPAPACLQE</sequence>